<dbReference type="Pfam" id="PF21053">
    <property type="entry name" value="BFA1_C"/>
    <property type="match status" value="1"/>
</dbReference>
<dbReference type="Gene3D" id="2.40.128.20">
    <property type="match status" value="2"/>
</dbReference>
<dbReference type="InterPro" id="IPR048378">
    <property type="entry name" value="BFA1-like_C"/>
</dbReference>
<evidence type="ECO:0000313" key="4">
    <source>
        <dbReference type="Proteomes" id="UP001056708"/>
    </source>
</evidence>
<reference evidence="3" key="1">
    <citation type="submission" date="2022-06" db="EMBL/GenBank/DDBJ databases">
        <title>Genome sequence of Phormidium yuhuli AB48 isolated from an industrial photobioreactor environment.</title>
        <authorList>
            <person name="Qiu Y."/>
            <person name="Noonan A.J.C."/>
            <person name="Dofher K."/>
            <person name="Koch M."/>
            <person name="Kieft B."/>
            <person name="Lin X."/>
            <person name="Ziels R.M."/>
            <person name="Hallam S.J."/>
        </authorList>
    </citation>
    <scope>NUCLEOTIDE SEQUENCE</scope>
    <source>
        <strain evidence="3">AB48</strain>
    </source>
</reference>
<gene>
    <name evidence="3" type="ORF">NEA10_09380</name>
</gene>
<protein>
    <submittedName>
        <fullName evidence="3">DUF3598 family protein</fullName>
    </submittedName>
</protein>
<dbReference type="EMBL" id="CP098611">
    <property type="protein sequence ID" value="USR92903.1"/>
    <property type="molecule type" value="Genomic_DNA"/>
</dbReference>
<accession>A0ABY5AVR2</accession>
<proteinExistence type="predicted"/>
<keyword evidence="4" id="KW-1185">Reference proteome</keyword>
<evidence type="ECO:0000313" key="3">
    <source>
        <dbReference type="EMBL" id="USR92903.1"/>
    </source>
</evidence>
<feature type="domain" description="Biogenesis factor required for ATP synthase 1-like C-terminal" evidence="2">
    <location>
        <begin position="136"/>
        <end position="269"/>
    </location>
</feature>
<feature type="domain" description="DUF3598" evidence="1">
    <location>
        <begin position="2"/>
        <end position="130"/>
    </location>
</feature>
<evidence type="ECO:0000259" key="2">
    <source>
        <dbReference type="Pfam" id="PF21053"/>
    </source>
</evidence>
<evidence type="ECO:0000259" key="1">
    <source>
        <dbReference type="Pfam" id="PF12204"/>
    </source>
</evidence>
<dbReference type="SUPFAM" id="SSF50814">
    <property type="entry name" value="Lipocalins"/>
    <property type="match status" value="2"/>
</dbReference>
<sequence length="276" mass="31553">MNQWQRFLKNLGDWRGSFTQFSPQGTVLTDIPTRVTLEGVENNSLVQQRVFKYPPGEPQPDPIELNYRTLGRNILFFEDGAFSFGSMQFSPVSDFGAEQGFIHNQRRLRLVQLYKNGEFSGGTLIREVLDGVDTPESAPLTVDELLGEWRGTVTTEYPDFRPPESYESHLVISRQGNQLQQSLSTAQWQFSSTGEIEGDRILFNQSSEPRQLLLFPDGASCLCPLTIPRHQPFFLEIGWRREEGVRTRLLRNYDASGQWVSSTQIIEKKLRTDSTL</sequence>
<organism evidence="3 4">
    <name type="scientific">Phormidium yuhuli AB48</name>
    <dbReference type="NCBI Taxonomy" id="2940671"/>
    <lineage>
        <taxon>Bacteria</taxon>
        <taxon>Bacillati</taxon>
        <taxon>Cyanobacteriota</taxon>
        <taxon>Cyanophyceae</taxon>
        <taxon>Oscillatoriophycideae</taxon>
        <taxon>Oscillatoriales</taxon>
        <taxon>Oscillatoriaceae</taxon>
        <taxon>Phormidium</taxon>
        <taxon>Phormidium yuhuli</taxon>
    </lineage>
</organism>
<dbReference type="InterPro" id="IPR012674">
    <property type="entry name" value="Calycin"/>
</dbReference>
<name>A0ABY5AVR2_9CYAN</name>
<dbReference type="PANTHER" id="PTHR33404:SF1">
    <property type="entry name" value="SLL0497 PROTEIN"/>
    <property type="match status" value="1"/>
</dbReference>
<dbReference type="PANTHER" id="PTHR33404">
    <property type="entry name" value="CELL DIVISION TOPOLOGICAL SPECIFICITY FACTOR HOMOLOG, CHLOROPLASTIC"/>
    <property type="match status" value="1"/>
</dbReference>
<dbReference type="Proteomes" id="UP001056708">
    <property type="component" value="Chromosome"/>
</dbReference>
<dbReference type="InterPro" id="IPR022017">
    <property type="entry name" value="BFA1-like_DUF3598"/>
</dbReference>
<dbReference type="Pfam" id="PF12204">
    <property type="entry name" value="DUF3598_N"/>
    <property type="match status" value="1"/>
</dbReference>
<dbReference type="RefSeq" id="WP_252665078.1">
    <property type="nucleotide sequence ID" value="NZ_CP098611.1"/>
</dbReference>